<evidence type="ECO:0000313" key="3">
    <source>
        <dbReference type="Proteomes" id="UP000054564"/>
    </source>
</evidence>
<name>A0A0L0V2C4_9BASI</name>
<evidence type="ECO:0000256" key="1">
    <source>
        <dbReference type="SAM" id="MobiDB-lite"/>
    </source>
</evidence>
<dbReference type="AlphaFoldDB" id="A0A0L0V2C4"/>
<feature type="compositionally biased region" description="Polar residues" evidence="1">
    <location>
        <begin position="99"/>
        <end position="108"/>
    </location>
</feature>
<dbReference type="Proteomes" id="UP000054564">
    <property type="component" value="Unassembled WGS sequence"/>
</dbReference>
<proteinExistence type="predicted"/>
<feature type="region of interest" description="Disordered" evidence="1">
    <location>
        <begin position="99"/>
        <end position="125"/>
    </location>
</feature>
<keyword evidence="3" id="KW-1185">Reference proteome</keyword>
<accession>A0A0L0V2C4</accession>
<protein>
    <submittedName>
        <fullName evidence="2">Uncharacterized protein</fullName>
    </submittedName>
</protein>
<dbReference type="EMBL" id="AJIL01000145">
    <property type="protein sequence ID" value="KNE93124.1"/>
    <property type="molecule type" value="Genomic_DNA"/>
</dbReference>
<reference evidence="3" key="1">
    <citation type="submission" date="2014-03" db="EMBL/GenBank/DDBJ databases">
        <title>The Genome Sequence of Puccinia striiformis f. sp. tritici PST-78.</title>
        <authorList>
            <consortium name="The Broad Institute Genome Sequencing Platform"/>
            <person name="Cuomo C."/>
            <person name="Hulbert S."/>
            <person name="Chen X."/>
            <person name="Walker B."/>
            <person name="Young S.K."/>
            <person name="Zeng Q."/>
            <person name="Gargeya S."/>
            <person name="Fitzgerald M."/>
            <person name="Haas B."/>
            <person name="Abouelleil A."/>
            <person name="Alvarado L."/>
            <person name="Arachchi H.M."/>
            <person name="Berlin A.M."/>
            <person name="Chapman S.B."/>
            <person name="Goldberg J."/>
            <person name="Griggs A."/>
            <person name="Gujja S."/>
            <person name="Hansen M."/>
            <person name="Howarth C."/>
            <person name="Imamovic A."/>
            <person name="Larimer J."/>
            <person name="McCowan C."/>
            <person name="Montmayeur A."/>
            <person name="Murphy C."/>
            <person name="Neiman D."/>
            <person name="Pearson M."/>
            <person name="Priest M."/>
            <person name="Roberts A."/>
            <person name="Saif S."/>
            <person name="Shea T."/>
            <person name="Sisk P."/>
            <person name="Sykes S."/>
            <person name="Wortman J."/>
            <person name="Nusbaum C."/>
            <person name="Birren B."/>
        </authorList>
    </citation>
    <scope>NUCLEOTIDE SEQUENCE [LARGE SCALE GENOMIC DNA]</scope>
    <source>
        <strain evidence="3">race PST-78</strain>
    </source>
</reference>
<gene>
    <name evidence="2" type="ORF">PSTG_13513</name>
</gene>
<comment type="caution">
    <text evidence="2">The sequence shown here is derived from an EMBL/GenBank/DDBJ whole genome shotgun (WGS) entry which is preliminary data.</text>
</comment>
<sequence length="125" mass="14037">MITEKLKKRPSQIYRLKSMPWYSLAEQIFSGTTIIGEQFSSALNNNKNEKPKVPKMIASSTITGTPATPIQRLVSKRNNEMMMSSDANNNTLYMVLPSLQSQATNQPQLPNPDLANHKTDAIFPR</sequence>
<organism evidence="2 3">
    <name type="scientific">Puccinia striiformis f. sp. tritici PST-78</name>
    <dbReference type="NCBI Taxonomy" id="1165861"/>
    <lineage>
        <taxon>Eukaryota</taxon>
        <taxon>Fungi</taxon>
        <taxon>Dikarya</taxon>
        <taxon>Basidiomycota</taxon>
        <taxon>Pucciniomycotina</taxon>
        <taxon>Pucciniomycetes</taxon>
        <taxon>Pucciniales</taxon>
        <taxon>Pucciniaceae</taxon>
        <taxon>Puccinia</taxon>
    </lineage>
</organism>
<evidence type="ECO:0000313" key="2">
    <source>
        <dbReference type="EMBL" id="KNE93124.1"/>
    </source>
</evidence>
<feature type="compositionally biased region" description="Basic and acidic residues" evidence="1">
    <location>
        <begin position="115"/>
        <end position="125"/>
    </location>
</feature>